<gene>
    <name evidence="1" type="ORF">ILUMI_27438</name>
</gene>
<dbReference type="Proteomes" id="UP000801492">
    <property type="component" value="Unassembled WGS sequence"/>
</dbReference>
<reference evidence="1" key="1">
    <citation type="submission" date="2019-08" db="EMBL/GenBank/DDBJ databases">
        <title>The genome of the North American firefly Photinus pyralis.</title>
        <authorList>
            <consortium name="Photinus pyralis genome working group"/>
            <person name="Fallon T.R."/>
            <person name="Sander Lower S.E."/>
            <person name="Weng J.-K."/>
        </authorList>
    </citation>
    <scope>NUCLEOTIDE SEQUENCE</scope>
    <source>
        <strain evidence="1">TRF0915ILg1</strain>
        <tissue evidence="1">Whole body</tissue>
    </source>
</reference>
<keyword evidence="2" id="KW-1185">Reference proteome</keyword>
<evidence type="ECO:0000313" key="2">
    <source>
        <dbReference type="Proteomes" id="UP000801492"/>
    </source>
</evidence>
<accession>A0A8K0C6I1</accession>
<organism evidence="1 2">
    <name type="scientific">Ignelater luminosus</name>
    <name type="common">Cucubano</name>
    <name type="synonym">Pyrophorus luminosus</name>
    <dbReference type="NCBI Taxonomy" id="2038154"/>
    <lineage>
        <taxon>Eukaryota</taxon>
        <taxon>Metazoa</taxon>
        <taxon>Ecdysozoa</taxon>
        <taxon>Arthropoda</taxon>
        <taxon>Hexapoda</taxon>
        <taxon>Insecta</taxon>
        <taxon>Pterygota</taxon>
        <taxon>Neoptera</taxon>
        <taxon>Endopterygota</taxon>
        <taxon>Coleoptera</taxon>
        <taxon>Polyphaga</taxon>
        <taxon>Elateriformia</taxon>
        <taxon>Elateroidea</taxon>
        <taxon>Elateridae</taxon>
        <taxon>Agrypninae</taxon>
        <taxon>Pyrophorini</taxon>
        <taxon>Ignelater</taxon>
    </lineage>
</organism>
<protein>
    <submittedName>
        <fullName evidence="1">Uncharacterized protein</fullName>
    </submittedName>
</protein>
<dbReference type="EMBL" id="VTPC01091298">
    <property type="protein sequence ID" value="KAF2878722.1"/>
    <property type="molecule type" value="Genomic_DNA"/>
</dbReference>
<name>A0A8K0C6I1_IGNLU</name>
<proteinExistence type="predicted"/>
<comment type="caution">
    <text evidence="1">The sequence shown here is derived from an EMBL/GenBank/DDBJ whole genome shotgun (WGS) entry which is preliminary data.</text>
</comment>
<dbReference type="OrthoDB" id="6763122at2759"/>
<evidence type="ECO:0000313" key="1">
    <source>
        <dbReference type="EMBL" id="KAF2878722.1"/>
    </source>
</evidence>
<sequence length="84" mass="9480">MQIKTDRVENSVVFYVIKDGERCLLDRTTAIKLGLLKISPEGLGKLKHFQLHIPLATPVIQPLRKVSIALQEKADKKLQQMETG</sequence>
<dbReference type="AlphaFoldDB" id="A0A8K0C6I1"/>